<evidence type="ECO:0000313" key="6">
    <source>
        <dbReference type="EMBL" id="AWV06280.1"/>
    </source>
</evidence>
<dbReference type="SUPFAM" id="SSF55846">
    <property type="entry name" value="N-acetylmuramoyl-L-alanine amidase-like"/>
    <property type="match status" value="1"/>
</dbReference>
<dbReference type="InterPro" id="IPR036505">
    <property type="entry name" value="Amidase/PGRP_sf"/>
</dbReference>
<dbReference type="InterPro" id="IPR002502">
    <property type="entry name" value="Amidase_domain"/>
</dbReference>
<dbReference type="SMART" id="SM00644">
    <property type="entry name" value="Ami_2"/>
    <property type="match status" value="1"/>
</dbReference>
<evidence type="ECO:0000256" key="1">
    <source>
        <dbReference type="ARBA" id="ARBA00001561"/>
    </source>
</evidence>
<comment type="catalytic activity">
    <reaction evidence="1">
        <text>Hydrolyzes the link between N-acetylmuramoyl residues and L-amino acid residues in certain cell-wall glycopeptides.</text>
        <dbReference type="EC" id="3.5.1.28"/>
    </reaction>
</comment>
<dbReference type="GO" id="GO:0071555">
    <property type="term" value="P:cell wall organization"/>
    <property type="evidence" value="ECO:0007669"/>
    <property type="project" value="UniProtKB-KW"/>
</dbReference>
<dbReference type="EMBL" id="CP029843">
    <property type="protein sequence ID" value="AWV06280.1"/>
    <property type="molecule type" value="Genomic_DNA"/>
</dbReference>
<dbReference type="Pfam" id="PF01510">
    <property type="entry name" value="Amidase_2"/>
    <property type="match status" value="1"/>
</dbReference>
<dbReference type="GO" id="GO:0009253">
    <property type="term" value="P:peptidoglycan catabolic process"/>
    <property type="evidence" value="ECO:0007669"/>
    <property type="project" value="InterPro"/>
</dbReference>
<proteinExistence type="predicted"/>
<dbReference type="PANTHER" id="PTHR30417">
    <property type="entry name" value="N-ACETYLMURAMOYL-L-ALANINE AMIDASE AMID"/>
    <property type="match status" value="1"/>
</dbReference>
<gene>
    <name evidence="6" type="ORF">C9I47_0557</name>
</gene>
<accession>A0A2U9TDH0</accession>
<dbReference type="CDD" id="cd06583">
    <property type="entry name" value="PGRP"/>
    <property type="match status" value="1"/>
</dbReference>
<dbReference type="EC" id="3.5.1.28" evidence="2"/>
<evidence type="ECO:0000259" key="5">
    <source>
        <dbReference type="SMART" id="SM00644"/>
    </source>
</evidence>
<evidence type="ECO:0000256" key="4">
    <source>
        <dbReference type="ARBA" id="ARBA00023316"/>
    </source>
</evidence>
<dbReference type="GO" id="GO:0019867">
    <property type="term" value="C:outer membrane"/>
    <property type="evidence" value="ECO:0007669"/>
    <property type="project" value="TreeGrafter"/>
</dbReference>
<name>A0A2U9TDH0_9GAMM</name>
<dbReference type="Proteomes" id="UP000249447">
    <property type="component" value="Chromosome"/>
</dbReference>
<organism evidence="6 7">
    <name type="scientific">Marilutibacter maris</name>
    <dbReference type="NCBI Taxonomy" id="1605891"/>
    <lineage>
        <taxon>Bacteria</taxon>
        <taxon>Pseudomonadati</taxon>
        <taxon>Pseudomonadota</taxon>
        <taxon>Gammaproteobacteria</taxon>
        <taxon>Lysobacterales</taxon>
        <taxon>Lysobacteraceae</taxon>
        <taxon>Marilutibacter</taxon>
    </lineage>
</organism>
<evidence type="ECO:0000313" key="7">
    <source>
        <dbReference type="Proteomes" id="UP000249447"/>
    </source>
</evidence>
<evidence type="ECO:0000256" key="3">
    <source>
        <dbReference type="ARBA" id="ARBA00022801"/>
    </source>
</evidence>
<dbReference type="PANTHER" id="PTHR30417:SF1">
    <property type="entry name" value="N-ACETYLMURAMOYL-L-ALANINE AMIDASE AMID"/>
    <property type="match status" value="1"/>
</dbReference>
<dbReference type="GO" id="GO:0009254">
    <property type="term" value="P:peptidoglycan turnover"/>
    <property type="evidence" value="ECO:0007669"/>
    <property type="project" value="TreeGrafter"/>
</dbReference>
<keyword evidence="3" id="KW-0378">Hydrolase</keyword>
<sequence>MLAMLLASCASAPARNPLAEWRASPNHDARRARVIVLHHTEMESAQAALHTLQTRNSGGPVSAHYLVGADGRLYQLVPESERAWHAGASRWNGIGDLNSDSIGIEIDNDGASPFPDAQVDSVIALLEDITTRLRIPRHLILAHADIAPTRKRDPSARFPWQRLAEAGFGLWPRAPLAPAPEGFDPWLALRLIGYDLSAPEAARCAFHRRYRGRECRVEGNLLVGAEADPGWLPGDLEILHDLQRQLLAMPQPAP</sequence>
<keyword evidence="7" id="KW-1185">Reference proteome</keyword>
<dbReference type="AlphaFoldDB" id="A0A2U9TDH0"/>
<feature type="domain" description="N-acetylmuramoyl-L-alanine amidase" evidence="5">
    <location>
        <begin position="20"/>
        <end position="155"/>
    </location>
</feature>
<dbReference type="KEGG" id="lmb:C9I47_0557"/>
<dbReference type="InterPro" id="IPR051206">
    <property type="entry name" value="NAMLAA_amidase_2"/>
</dbReference>
<keyword evidence="4" id="KW-0961">Cell wall biogenesis/degradation</keyword>
<dbReference type="Gene3D" id="3.40.80.10">
    <property type="entry name" value="Peptidoglycan recognition protein-like"/>
    <property type="match status" value="1"/>
</dbReference>
<protein>
    <recommendedName>
        <fullName evidence="2">N-acetylmuramoyl-L-alanine amidase</fullName>
        <ecNumber evidence="2">3.5.1.28</ecNumber>
    </recommendedName>
</protein>
<dbReference type="GO" id="GO:0008745">
    <property type="term" value="F:N-acetylmuramoyl-L-alanine amidase activity"/>
    <property type="evidence" value="ECO:0007669"/>
    <property type="project" value="UniProtKB-EC"/>
</dbReference>
<reference evidence="6 7" key="1">
    <citation type="submission" date="2018-05" db="EMBL/GenBank/DDBJ databases">
        <title>The complete genome of Lysobacter maris HZ9B, a marine bacterium antagonistic against terrestrial plant pathogens.</title>
        <authorList>
            <person name="Zhang X.-Q."/>
        </authorList>
    </citation>
    <scope>NUCLEOTIDE SEQUENCE [LARGE SCALE GENOMIC DNA]</scope>
    <source>
        <strain evidence="6 7">HZ9B</strain>
    </source>
</reference>
<evidence type="ECO:0000256" key="2">
    <source>
        <dbReference type="ARBA" id="ARBA00011901"/>
    </source>
</evidence>